<name>A0A2N0B4E6_9LEPT</name>
<dbReference type="InterPro" id="IPR036779">
    <property type="entry name" value="LysM_dom_sf"/>
</dbReference>
<dbReference type="GO" id="GO:0004222">
    <property type="term" value="F:metalloendopeptidase activity"/>
    <property type="evidence" value="ECO:0007669"/>
    <property type="project" value="TreeGrafter"/>
</dbReference>
<keyword evidence="5" id="KW-1185">Reference proteome</keyword>
<dbReference type="EMBL" id="NPEF01000285">
    <property type="protein sequence ID" value="PJZ91421.1"/>
    <property type="molecule type" value="Genomic_DNA"/>
</dbReference>
<dbReference type="FunFam" id="2.70.70.10:FF:000010">
    <property type="entry name" value="M23 family peptidase"/>
    <property type="match status" value="1"/>
</dbReference>
<feature type="compositionally biased region" description="Basic residues" evidence="1">
    <location>
        <begin position="1"/>
        <end position="17"/>
    </location>
</feature>
<sequence length="337" mass="36795">MSSWNTKRKNKTSRRTGSRSAVRGSDIKRVNGKLLLLPLISSLVLSSSLSADPLKNYDAAISEYTNKDSSFFTDKEERKIKQLFSQSPDNWQEEKYSLNYHKDKSNLELPSFISVNKIISSKIVSHSGIIHKSYVVKAKDNLSKIARLMKTSAQKITAANGLKKNSTLQVGQTLAIPVQVRNASREKVEFRKVFVSPVVNAKVTSRYGRRKDPFHTGSGGYHSGLDFGGAQGAPILASADGVVSFTGVNGGYGNTVIIDHENGYKTMYAHCAKITIEEGTRVNAGTVIGAVGRTGSATGPHLHFEVFLNGNRINPEAALRKTLKIVTPLDPGKFARL</sequence>
<dbReference type="InterPro" id="IPR050570">
    <property type="entry name" value="Cell_wall_metabolism_enzyme"/>
</dbReference>
<proteinExistence type="predicted"/>
<dbReference type="Gene3D" id="2.70.70.10">
    <property type="entry name" value="Glucose Permease (Domain IIA)"/>
    <property type="match status" value="1"/>
</dbReference>
<protein>
    <submittedName>
        <fullName evidence="3">LysM peptidoglycan-binding domain-containing M23 family metallopeptidase</fullName>
    </submittedName>
    <submittedName>
        <fullName evidence="4">Peptidase M23</fullName>
    </submittedName>
</protein>
<dbReference type="CDD" id="cd00118">
    <property type="entry name" value="LysM"/>
    <property type="match status" value="1"/>
</dbReference>
<gene>
    <name evidence="3" type="ORF">CH379_015305</name>
    <name evidence="4" type="ORF">CH379_18740</name>
</gene>
<dbReference type="PROSITE" id="PS51782">
    <property type="entry name" value="LYSM"/>
    <property type="match status" value="1"/>
</dbReference>
<reference evidence="3 5" key="2">
    <citation type="journal article" date="2018" name="Microb. Genom.">
        <title>Deciphering the unexplored Leptospira diversity from soils uncovers genomic evolution to virulence.</title>
        <authorList>
            <person name="Thibeaux R."/>
            <person name="Iraola G."/>
            <person name="Ferres I."/>
            <person name="Bierque E."/>
            <person name="Girault D."/>
            <person name="Soupe-Gilbert M.E."/>
            <person name="Picardeau M."/>
            <person name="Goarant C."/>
        </authorList>
    </citation>
    <scope>NUCLEOTIDE SEQUENCE [LARGE SCALE GENOMIC DNA]</scope>
    <source>
        <strain evidence="3 5">ATI7-C-A5</strain>
    </source>
</reference>
<dbReference type="PANTHER" id="PTHR21666:SF286">
    <property type="entry name" value="LIPOPROTEIN NLPD"/>
    <property type="match status" value="1"/>
</dbReference>
<dbReference type="PANTHER" id="PTHR21666">
    <property type="entry name" value="PEPTIDASE-RELATED"/>
    <property type="match status" value="1"/>
</dbReference>
<evidence type="ECO:0000259" key="2">
    <source>
        <dbReference type="PROSITE" id="PS51782"/>
    </source>
</evidence>
<organism evidence="4">
    <name type="scientific">Leptospira ellisii</name>
    <dbReference type="NCBI Taxonomy" id="2023197"/>
    <lineage>
        <taxon>Bacteria</taxon>
        <taxon>Pseudomonadati</taxon>
        <taxon>Spirochaetota</taxon>
        <taxon>Spirochaetia</taxon>
        <taxon>Leptospirales</taxon>
        <taxon>Leptospiraceae</taxon>
        <taxon>Leptospira</taxon>
    </lineage>
</organism>
<dbReference type="SUPFAM" id="SSF51261">
    <property type="entry name" value="Duplicated hybrid motif"/>
    <property type="match status" value="1"/>
</dbReference>
<dbReference type="Pfam" id="PF01476">
    <property type="entry name" value="LysM"/>
    <property type="match status" value="1"/>
</dbReference>
<dbReference type="Proteomes" id="UP000232122">
    <property type="component" value="Unassembled WGS sequence"/>
</dbReference>
<evidence type="ECO:0000313" key="3">
    <source>
        <dbReference type="EMBL" id="MDV6236997.1"/>
    </source>
</evidence>
<dbReference type="Gene3D" id="3.10.350.10">
    <property type="entry name" value="LysM domain"/>
    <property type="match status" value="1"/>
</dbReference>
<dbReference type="OrthoDB" id="305469at2"/>
<feature type="domain" description="LysM" evidence="2">
    <location>
        <begin position="132"/>
        <end position="176"/>
    </location>
</feature>
<evidence type="ECO:0000313" key="4">
    <source>
        <dbReference type="EMBL" id="PJZ91421.1"/>
    </source>
</evidence>
<reference evidence="3" key="3">
    <citation type="submission" date="2023-10" db="EMBL/GenBank/DDBJ databases">
        <authorList>
            <person name="Picardeau M."/>
            <person name="Thibeaux R."/>
        </authorList>
    </citation>
    <scope>NUCLEOTIDE SEQUENCE</scope>
    <source>
        <strain evidence="3">ATI7-C-A5</strain>
    </source>
</reference>
<dbReference type="CDD" id="cd12797">
    <property type="entry name" value="M23_peptidase"/>
    <property type="match status" value="1"/>
</dbReference>
<dbReference type="InterPro" id="IPR011055">
    <property type="entry name" value="Dup_hybrid_motif"/>
</dbReference>
<dbReference type="InterPro" id="IPR018392">
    <property type="entry name" value="LysM"/>
</dbReference>
<dbReference type="AlphaFoldDB" id="A0A2N0B4E6"/>
<evidence type="ECO:0000256" key="1">
    <source>
        <dbReference type="SAM" id="MobiDB-lite"/>
    </source>
</evidence>
<dbReference type="InterPro" id="IPR016047">
    <property type="entry name" value="M23ase_b-sheet_dom"/>
</dbReference>
<feature type="region of interest" description="Disordered" evidence="1">
    <location>
        <begin position="1"/>
        <end position="23"/>
    </location>
</feature>
<reference evidence="4" key="1">
    <citation type="submission" date="2017-07" db="EMBL/GenBank/DDBJ databases">
        <title>Leptospira spp. isolated from tropical soils.</title>
        <authorList>
            <person name="Thibeaux R."/>
            <person name="Iraola G."/>
            <person name="Ferres I."/>
            <person name="Bierque E."/>
            <person name="Girault D."/>
            <person name="Soupe-Gilbert M.-E."/>
            <person name="Picardeau M."/>
            <person name="Goarant C."/>
        </authorList>
    </citation>
    <scope>NUCLEOTIDE SEQUENCE [LARGE SCALE GENOMIC DNA]</scope>
    <source>
        <strain evidence="4">ATI7-C-A5</strain>
    </source>
</reference>
<comment type="caution">
    <text evidence="4">The sequence shown here is derived from an EMBL/GenBank/DDBJ whole genome shotgun (WGS) entry which is preliminary data.</text>
</comment>
<accession>A0A2N0B4E6</accession>
<dbReference type="Pfam" id="PF01551">
    <property type="entry name" value="Peptidase_M23"/>
    <property type="match status" value="1"/>
</dbReference>
<dbReference type="EMBL" id="NPEF02000018">
    <property type="protein sequence ID" value="MDV6236997.1"/>
    <property type="molecule type" value="Genomic_DNA"/>
</dbReference>
<dbReference type="SMART" id="SM00257">
    <property type="entry name" value="LysM"/>
    <property type="match status" value="1"/>
</dbReference>
<dbReference type="RefSeq" id="WP_100765686.1">
    <property type="nucleotide sequence ID" value="NZ_NPEF02000018.1"/>
</dbReference>
<evidence type="ECO:0000313" key="5">
    <source>
        <dbReference type="Proteomes" id="UP000232122"/>
    </source>
</evidence>